<dbReference type="PROSITE" id="PS00086">
    <property type="entry name" value="CYTOCHROME_P450"/>
    <property type="match status" value="1"/>
</dbReference>
<keyword evidence="5 9" id="KW-0479">Metal-binding</keyword>
<dbReference type="GO" id="GO:0004497">
    <property type="term" value="F:monooxygenase activity"/>
    <property type="evidence" value="ECO:0007669"/>
    <property type="project" value="UniProtKB-KW"/>
</dbReference>
<reference evidence="11 12" key="1">
    <citation type="journal article" date="2018" name="Biotechnol. Biofuels">
        <title>Integrative visual omics of the white-rot fungus Polyporus brumalis exposes the biotechnological potential of its oxidative enzymes for delignifying raw plant biomass.</title>
        <authorList>
            <person name="Miyauchi S."/>
            <person name="Rancon A."/>
            <person name="Drula E."/>
            <person name="Hage H."/>
            <person name="Chaduli D."/>
            <person name="Favel A."/>
            <person name="Grisel S."/>
            <person name="Henrissat B."/>
            <person name="Herpoel-Gimbert I."/>
            <person name="Ruiz-Duenas F.J."/>
            <person name="Chevret D."/>
            <person name="Hainaut M."/>
            <person name="Lin J."/>
            <person name="Wang M."/>
            <person name="Pangilinan J."/>
            <person name="Lipzen A."/>
            <person name="Lesage-Meessen L."/>
            <person name="Navarro D."/>
            <person name="Riley R."/>
            <person name="Grigoriev I.V."/>
            <person name="Zhou S."/>
            <person name="Raouche S."/>
            <person name="Rosso M.N."/>
        </authorList>
    </citation>
    <scope>NUCLEOTIDE SEQUENCE [LARGE SCALE GENOMIC DNA]</scope>
    <source>
        <strain evidence="11 12">BRFM 1820</strain>
    </source>
</reference>
<dbReference type="AlphaFoldDB" id="A0A371D425"/>
<dbReference type="PANTHER" id="PTHR24305:SF166">
    <property type="entry name" value="CYTOCHROME P450 12A4, MITOCHONDRIAL-RELATED"/>
    <property type="match status" value="1"/>
</dbReference>
<keyword evidence="8 10" id="KW-0503">Monooxygenase</keyword>
<evidence type="ECO:0000313" key="12">
    <source>
        <dbReference type="Proteomes" id="UP000256964"/>
    </source>
</evidence>
<dbReference type="PRINTS" id="PR00385">
    <property type="entry name" value="P450"/>
</dbReference>
<keyword evidence="4 9" id="KW-0349">Heme</keyword>
<evidence type="ECO:0000256" key="5">
    <source>
        <dbReference type="ARBA" id="ARBA00022723"/>
    </source>
</evidence>
<sequence length="521" mass="59530">MLENNPILVLLSLFSVFYVVQKFVDFRRAVHAVNDWPGFRTLLADRFLFFPFRARGINPGPQWSFDTKYRDFADAGRDVLSAVNAFPRASITFYVADPSVPLQEVVGARARFPKPLEAYEILKTFGSNILVTEGDIWKRQRKIAAPAFSERNNRLVWDETVQILEDVFHNVWGDKNEIEVPHIMDLTVPITLLVIGVAGFGRRISWNEDRIAPPGHSMTFKEALHEVSHRLFLKVIFPGWMLRCGPAKFRYFAQAYEELEKYLAEMVHARRTAEVKEERHDLFSNLLDANEGEDDSEAKLSDEELVGNVFLFLVAGYETTAHTLAYAFILLALHPDEQEAFYQNIKSVLPSDRNPTYEDFSSLSYALAVLNETLRWFPPVVHIPKKSAEDTVFNVTNPSGEKATIAVPRDSLITICVPSLHHNPRYWDEPESFKPARFLGNYPRDAFLPFSGGPRGCVGRGFAETESVAVLALIVSKYKVEVKDEPQFRGESFEQRKARLLKSQHSLTIYPERAPLVFKRR</sequence>
<dbReference type="EMBL" id="KZ857420">
    <property type="protein sequence ID" value="RDX47275.1"/>
    <property type="molecule type" value="Genomic_DNA"/>
</dbReference>
<evidence type="ECO:0000256" key="10">
    <source>
        <dbReference type="RuleBase" id="RU000461"/>
    </source>
</evidence>
<dbReference type="InterPro" id="IPR002401">
    <property type="entry name" value="Cyt_P450_E_grp-I"/>
</dbReference>
<comment type="similarity">
    <text evidence="3 10">Belongs to the cytochrome P450 family.</text>
</comment>
<keyword evidence="12" id="KW-1185">Reference proteome</keyword>
<evidence type="ECO:0000256" key="8">
    <source>
        <dbReference type="ARBA" id="ARBA00023033"/>
    </source>
</evidence>
<accession>A0A371D425</accession>
<evidence type="ECO:0000256" key="2">
    <source>
        <dbReference type="ARBA" id="ARBA00005179"/>
    </source>
</evidence>
<evidence type="ECO:0000256" key="7">
    <source>
        <dbReference type="ARBA" id="ARBA00023004"/>
    </source>
</evidence>
<dbReference type="PRINTS" id="PR00463">
    <property type="entry name" value="EP450I"/>
</dbReference>
<dbReference type="STRING" id="139420.A0A371D425"/>
<feature type="binding site" description="axial binding residue" evidence="9">
    <location>
        <position position="457"/>
    </location>
    <ligand>
        <name>heme</name>
        <dbReference type="ChEBI" id="CHEBI:30413"/>
    </ligand>
    <ligandPart>
        <name>Fe</name>
        <dbReference type="ChEBI" id="CHEBI:18248"/>
    </ligandPart>
</feature>
<proteinExistence type="inferred from homology"/>
<dbReference type="InterPro" id="IPR001128">
    <property type="entry name" value="Cyt_P450"/>
</dbReference>
<dbReference type="GO" id="GO:0016705">
    <property type="term" value="F:oxidoreductase activity, acting on paired donors, with incorporation or reduction of molecular oxygen"/>
    <property type="evidence" value="ECO:0007669"/>
    <property type="project" value="InterPro"/>
</dbReference>
<dbReference type="InterPro" id="IPR050121">
    <property type="entry name" value="Cytochrome_P450_monoxygenase"/>
</dbReference>
<evidence type="ECO:0000256" key="9">
    <source>
        <dbReference type="PIRSR" id="PIRSR602401-1"/>
    </source>
</evidence>
<evidence type="ECO:0000256" key="4">
    <source>
        <dbReference type="ARBA" id="ARBA00022617"/>
    </source>
</evidence>
<dbReference type="Gene3D" id="1.10.630.10">
    <property type="entry name" value="Cytochrome P450"/>
    <property type="match status" value="1"/>
</dbReference>
<name>A0A371D425_9APHY</name>
<dbReference type="GO" id="GO:0005506">
    <property type="term" value="F:iron ion binding"/>
    <property type="evidence" value="ECO:0007669"/>
    <property type="project" value="InterPro"/>
</dbReference>
<gene>
    <name evidence="11" type="ORF">OH76DRAFT_1354575</name>
</gene>
<keyword evidence="7 9" id="KW-0408">Iron</keyword>
<evidence type="ECO:0000313" key="11">
    <source>
        <dbReference type="EMBL" id="RDX47275.1"/>
    </source>
</evidence>
<dbReference type="InterPro" id="IPR036396">
    <property type="entry name" value="Cyt_P450_sf"/>
</dbReference>
<evidence type="ECO:0000256" key="3">
    <source>
        <dbReference type="ARBA" id="ARBA00010617"/>
    </source>
</evidence>
<dbReference type="PANTHER" id="PTHR24305">
    <property type="entry name" value="CYTOCHROME P450"/>
    <property type="match status" value="1"/>
</dbReference>
<dbReference type="Pfam" id="PF00067">
    <property type="entry name" value="p450"/>
    <property type="match status" value="1"/>
</dbReference>
<comment type="cofactor">
    <cofactor evidence="1 9">
        <name>heme</name>
        <dbReference type="ChEBI" id="CHEBI:30413"/>
    </cofactor>
</comment>
<dbReference type="Proteomes" id="UP000256964">
    <property type="component" value="Unassembled WGS sequence"/>
</dbReference>
<dbReference type="OrthoDB" id="1470350at2759"/>
<organism evidence="11 12">
    <name type="scientific">Lentinus brumalis</name>
    <dbReference type="NCBI Taxonomy" id="2498619"/>
    <lineage>
        <taxon>Eukaryota</taxon>
        <taxon>Fungi</taxon>
        <taxon>Dikarya</taxon>
        <taxon>Basidiomycota</taxon>
        <taxon>Agaricomycotina</taxon>
        <taxon>Agaricomycetes</taxon>
        <taxon>Polyporales</taxon>
        <taxon>Polyporaceae</taxon>
        <taxon>Lentinus</taxon>
    </lineage>
</organism>
<dbReference type="SUPFAM" id="SSF48264">
    <property type="entry name" value="Cytochrome P450"/>
    <property type="match status" value="1"/>
</dbReference>
<evidence type="ECO:0000256" key="1">
    <source>
        <dbReference type="ARBA" id="ARBA00001971"/>
    </source>
</evidence>
<keyword evidence="6 10" id="KW-0560">Oxidoreductase</keyword>
<comment type="pathway">
    <text evidence="2">Secondary metabolite biosynthesis.</text>
</comment>
<dbReference type="GO" id="GO:0020037">
    <property type="term" value="F:heme binding"/>
    <property type="evidence" value="ECO:0007669"/>
    <property type="project" value="InterPro"/>
</dbReference>
<evidence type="ECO:0000256" key="6">
    <source>
        <dbReference type="ARBA" id="ARBA00023002"/>
    </source>
</evidence>
<dbReference type="InterPro" id="IPR017972">
    <property type="entry name" value="Cyt_P450_CS"/>
</dbReference>
<protein>
    <submittedName>
        <fullName evidence="11">Cytochrome P450</fullName>
    </submittedName>
</protein>